<organism evidence="1 2">
    <name type="scientific">Photobacterium damselae</name>
    <dbReference type="NCBI Taxonomy" id="38293"/>
    <lineage>
        <taxon>Bacteria</taxon>
        <taxon>Pseudomonadati</taxon>
        <taxon>Pseudomonadota</taxon>
        <taxon>Gammaproteobacteria</taxon>
        <taxon>Vibrionales</taxon>
        <taxon>Vibrionaceae</taxon>
        <taxon>Photobacterium</taxon>
    </lineage>
</organism>
<comment type="caution">
    <text evidence="1">The sequence shown here is derived from an EMBL/GenBank/DDBJ whole genome shotgun (WGS) entry which is preliminary data.</text>
</comment>
<evidence type="ECO:0000313" key="2">
    <source>
        <dbReference type="Proteomes" id="UP000241404"/>
    </source>
</evidence>
<evidence type="ECO:0000313" key="1">
    <source>
        <dbReference type="EMBL" id="PSU15076.1"/>
    </source>
</evidence>
<gene>
    <name evidence="1" type="ORF">CTM90_18240</name>
</gene>
<dbReference type="RefSeq" id="WP_065172563.1">
    <property type="nucleotide sequence ID" value="NZ_LZFH01000068.1"/>
</dbReference>
<dbReference type="Proteomes" id="UP000241404">
    <property type="component" value="Unassembled WGS sequence"/>
</dbReference>
<sequence length="140" mass="16136">MEPWKNTEIDARFIPMLEEIKESSLNVEPQTEEETAAREQFDAMCREKEAQFAIFAIEKALQKFIHPRISFDDEMKSEAVRDFSPLLIKYGVMVPEWLGQYEAELMALKAAGTLGYNALCQAKRYKQEDALIVKQQEQAA</sequence>
<protein>
    <submittedName>
        <fullName evidence="1">Uncharacterized protein</fullName>
    </submittedName>
</protein>
<dbReference type="EMBL" id="PYMM01000018">
    <property type="protein sequence ID" value="PSU15076.1"/>
    <property type="molecule type" value="Genomic_DNA"/>
</dbReference>
<proteinExistence type="predicted"/>
<accession>A0ABD6X149</accession>
<reference evidence="1 2" key="1">
    <citation type="submission" date="2018-03" db="EMBL/GenBank/DDBJ databases">
        <title>Whole genome sequencing of Histamine producing bacteria.</title>
        <authorList>
            <person name="Butler K."/>
        </authorList>
    </citation>
    <scope>NUCLEOTIDE SEQUENCE [LARGE SCALE GENOMIC DNA]</scope>
    <source>
        <strain evidence="1 2">BT-6</strain>
    </source>
</reference>
<dbReference type="AlphaFoldDB" id="A0ABD6X149"/>
<name>A0ABD6X149_PHODM</name>